<reference evidence="8" key="1">
    <citation type="submission" date="2017-11" db="EMBL/GenBank/DDBJ databases">
        <title>Otitis media/interna in a cat caused by the recently described species Corynebacterium provencense.</title>
        <authorList>
            <person name="Kittl S."/>
            <person name="Brodard I."/>
            <person name="Rychener L."/>
            <person name="Jores J."/>
            <person name="Roosje P."/>
            <person name="Gobeli Brawand S."/>
        </authorList>
    </citation>
    <scope>NUCLEOTIDE SEQUENCE [LARGE SCALE GENOMIC DNA]</scope>
    <source>
        <strain evidence="8">17KM38</strain>
    </source>
</reference>
<dbReference type="GO" id="GO:0030976">
    <property type="term" value="F:thiamine pyrophosphate binding"/>
    <property type="evidence" value="ECO:0007669"/>
    <property type="project" value="InterPro"/>
</dbReference>
<keyword evidence="8" id="KW-1185">Reference proteome</keyword>
<evidence type="ECO:0000313" key="8">
    <source>
        <dbReference type="Proteomes" id="UP000247696"/>
    </source>
</evidence>
<dbReference type="Gene3D" id="3.40.50.970">
    <property type="match status" value="2"/>
</dbReference>
<evidence type="ECO:0000313" key="7">
    <source>
        <dbReference type="EMBL" id="AWT26695.1"/>
    </source>
</evidence>
<dbReference type="CDD" id="cd02014">
    <property type="entry name" value="TPP_POX"/>
    <property type="match status" value="1"/>
</dbReference>
<evidence type="ECO:0000259" key="6">
    <source>
        <dbReference type="Pfam" id="PF02776"/>
    </source>
</evidence>
<accession>A0A2Z3YN90</accession>
<dbReference type="Gene3D" id="3.40.50.1220">
    <property type="entry name" value="TPP-binding domain"/>
    <property type="match status" value="1"/>
</dbReference>
<gene>
    <name evidence="7" type="primary">poxB</name>
    <name evidence="7" type="ORF">Csp1_19240</name>
</gene>
<organism evidence="7 8">
    <name type="scientific">Corynebacterium provencense</name>
    <dbReference type="NCBI Taxonomy" id="1737425"/>
    <lineage>
        <taxon>Bacteria</taxon>
        <taxon>Bacillati</taxon>
        <taxon>Actinomycetota</taxon>
        <taxon>Actinomycetes</taxon>
        <taxon>Mycobacteriales</taxon>
        <taxon>Corynebacteriaceae</taxon>
        <taxon>Corynebacterium</taxon>
    </lineage>
</organism>
<dbReference type="STRING" id="1737425.GCA_900049755_00950"/>
<dbReference type="InterPro" id="IPR029061">
    <property type="entry name" value="THDP-binding"/>
</dbReference>
<keyword evidence="2 3" id="KW-0786">Thiamine pyrophosphate</keyword>
<comment type="similarity">
    <text evidence="1 3">Belongs to the TPP enzyme family.</text>
</comment>
<evidence type="ECO:0000256" key="1">
    <source>
        <dbReference type="ARBA" id="ARBA00007812"/>
    </source>
</evidence>
<dbReference type="Pfam" id="PF02775">
    <property type="entry name" value="TPP_enzyme_C"/>
    <property type="match status" value="1"/>
</dbReference>
<dbReference type="AlphaFoldDB" id="A0A2Z3YN90"/>
<evidence type="ECO:0000256" key="2">
    <source>
        <dbReference type="ARBA" id="ARBA00023052"/>
    </source>
</evidence>
<dbReference type="InterPro" id="IPR011766">
    <property type="entry name" value="TPP_enzyme_TPP-bd"/>
</dbReference>
<dbReference type="GO" id="GO:0000287">
    <property type="term" value="F:magnesium ion binding"/>
    <property type="evidence" value="ECO:0007669"/>
    <property type="project" value="InterPro"/>
</dbReference>
<dbReference type="SUPFAM" id="SSF52467">
    <property type="entry name" value="DHS-like NAD/FAD-binding domain"/>
    <property type="match status" value="1"/>
</dbReference>
<dbReference type="EC" id="1.2.5.1" evidence="7"/>
<keyword evidence="7" id="KW-0670">Pyruvate</keyword>
<dbReference type="GO" id="GO:0052737">
    <property type="term" value="F:pyruvate dehydrogenase (quinone) activity"/>
    <property type="evidence" value="ECO:0007669"/>
    <property type="project" value="UniProtKB-EC"/>
</dbReference>
<dbReference type="InterPro" id="IPR012001">
    <property type="entry name" value="Thiamin_PyroP_enz_TPP-bd_dom"/>
</dbReference>
<evidence type="ECO:0000259" key="5">
    <source>
        <dbReference type="Pfam" id="PF02775"/>
    </source>
</evidence>
<feature type="domain" description="Thiamine pyrophosphate enzyme N-terminal TPP-binding" evidence="6">
    <location>
        <begin position="16"/>
        <end position="126"/>
    </location>
</feature>
<sequence length="598" mass="64039">MRSDLNAARVGPMARTYAEQLVDALEAQGVRRIFGLVGDSLNPIVDAVKRSSIEWFHVRNEEAAAFAAGAESLVTGRLSVCAGSCGPGNTHLVQGLYDSHRNGAKVLALASHIPSQFIGSHYFQETHPEALFRECSGYCEMVNSAAQGATILHHAIQSTMAGNGVSVLVIPGDIASDPAVDSPQLDSEIAAEKPVIHPAASELRALADAVNRAGKVTIFGGAGCAGAREEVFALAEKVKAPVGHAYGGKEFLHYDNPYDVGMSGLLGYGACSDAFEDADLLILLGTDFPYSEFLPRHTETAQVDIKGGNIGRRTAVKYPVTGDVAATIRDLLPLITEKTDSSFLERMLKKQASNLEHVVAAYTKNIEHHTPIHPEYLTYILDELADEDAVFTADTGMCNVWNARYISPNGRRRLLASFRHGTMANALPQAIGASAGTDGKRQVIAMCGDGGLGMLLGELLTVKLHELPLKAIVYNNSTLGMVKLEMLVEGLPDFGTDHEKVDYAAIAEACGIRSYRVEDPRDIRRVLTEALAYDGPVLVDVVTDPNALSIPPEISLEQVAGFTRAATKTVLEGGVGKMLELARSNLRNIPRPSGFRGL</sequence>
<feature type="domain" description="Thiamine pyrophosphate enzyme TPP-binding" evidence="5">
    <location>
        <begin position="394"/>
        <end position="541"/>
    </location>
</feature>
<proteinExistence type="inferred from homology"/>
<dbReference type="InterPro" id="IPR047212">
    <property type="entry name" value="TPP_POXB-like"/>
</dbReference>
<evidence type="ECO:0000256" key="3">
    <source>
        <dbReference type="RuleBase" id="RU362132"/>
    </source>
</evidence>
<dbReference type="InterPro" id="IPR029035">
    <property type="entry name" value="DHS-like_NAD/FAD-binding_dom"/>
</dbReference>
<dbReference type="InterPro" id="IPR047211">
    <property type="entry name" value="POXB-like"/>
</dbReference>
<dbReference type="Pfam" id="PF00205">
    <property type="entry name" value="TPP_enzyme_M"/>
    <property type="match status" value="1"/>
</dbReference>
<feature type="domain" description="Thiamine pyrophosphate enzyme central" evidence="4">
    <location>
        <begin position="204"/>
        <end position="331"/>
    </location>
</feature>
<dbReference type="Pfam" id="PF02776">
    <property type="entry name" value="TPP_enzyme_N"/>
    <property type="match status" value="1"/>
</dbReference>
<dbReference type="SUPFAM" id="SSF52518">
    <property type="entry name" value="Thiamin diphosphate-binding fold (THDP-binding)"/>
    <property type="match status" value="2"/>
</dbReference>
<dbReference type="Proteomes" id="UP000247696">
    <property type="component" value="Chromosome"/>
</dbReference>
<dbReference type="PANTHER" id="PTHR42981:SF2">
    <property type="entry name" value="PYRUVATE DEHYDROGENASE [UBIQUINONE]"/>
    <property type="match status" value="1"/>
</dbReference>
<dbReference type="KEGG" id="cpre:Csp1_19240"/>
<name>A0A2Z3YN90_9CORY</name>
<protein>
    <submittedName>
        <fullName evidence="7">Pyruvate dehydrogenase [ubiquinone]</fullName>
        <ecNumber evidence="7">1.2.5.1</ecNumber>
    </submittedName>
</protein>
<evidence type="ECO:0000259" key="4">
    <source>
        <dbReference type="Pfam" id="PF00205"/>
    </source>
</evidence>
<dbReference type="NCBIfam" id="NF005114">
    <property type="entry name" value="PRK06546.1"/>
    <property type="match status" value="1"/>
</dbReference>
<dbReference type="InterPro" id="IPR012000">
    <property type="entry name" value="Thiamin_PyroP_enz_cen_dom"/>
</dbReference>
<keyword evidence="7" id="KW-0560">Oxidoreductase</keyword>
<keyword evidence="7" id="KW-0830">Ubiquinone</keyword>
<dbReference type="PANTHER" id="PTHR42981">
    <property type="entry name" value="PYRUVATE DEHYDROGENASE [UBIQUINONE]"/>
    <property type="match status" value="1"/>
</dbReference>
<dbReference type="EMBL" id="CP024988">
    <property type="protein sequence ID" value="AWT26695.1"/>
    <property type="molecule type" value="Genomic_DNA"/>
</dbReference>